<sequence length="408" mass="45356">MADYWKSQPKKFCQYCKCWIADNKPSIEFHERGKNHKENVAAKIAEIKKKSIEKAKQEDRMSKEFAAMEEAALKAFQEDLKRLEAESGTGAARPQSRRAEVEPPAVSSKQPRVWSEGVTDDGYAYYYNSLTGESQWEKPVGFTGGKKTSRRTQVKTKIETQTSSDSPWVESLSPEGYTYYYNTLTGESSWGKPGDDPPQDSGSSGEISEALEDLSAPQAEPLSGEESSSEQPPSGVEAETPKEPGVPKISFRKKEEKSEPSGVEGEETEDGKEDDGGAIHEEEEEEEEKEEEEEEEDGGDGDNGKNDNGSAPVVEVIPAKRRRKTNPYGEWEQIQEEPDPYEQVDLQLPQVEGVGAATGTDLPPEPKVKFRERTITSLGDEGDQGAVFKKRKMDNGKSRSLRQRGKDD</sequence>
<feature type="domain" description="WW" evidence="7">
    <location>
        <begin position="162"/>
        <end position="195"/>
    </location>
</feature>
<evidence type="ECO:0000259" key="7">
    <source>
        <dbReference type="PROSITE" id="PS50020"/>
    </source>
</evidence>
<reference evidence="9" key="1">
    <citation type="submission" date="2025-08" db="UniProtKB">
        <authorList>
            <consortium name="Ensembl"/>
        </authorList>
    </citation>
    <scope>IDENTIFICATION</scope>
</reference>
<keyword evidence="5" id="KW-0539">Nucleus</keyword>
<dbReference type="SUPFAM" id="SSF57667">
    <property type="entry name" value="beta-beta-alpha zinc fingers"/>
    <property type="match status" value="1"/>
</dbReference>
<dbReference type="Pfam" id="PF00397">
    <property type="entry name" value="WW"/>
    <property type="match status" value="2"/>
</dbReference>
<dbReference type="InterPro" id="IPR040023">
    <property type="entry name" value="WBP4"/>
</dbReference>
<keyword evidence="10" id="KW-1185">Reference proteome</keyword>
<dbReference type="Ensembl" id="ENSPKIT00000014747.1">
    <property type="protein sequence ID" value="ENSPKIP00000033851.1"/>
    <property type="gene ID" value="ENSPKIG00000013409.1"/>
</dbReference>
<dbReference type="GO" id="GO:0003723">
    <property type="term" value="F:RNA binding"/>
    <property type="evidence" value="ECO:0007669"/>
    <property type="project" value="TreeGrafter"/>
</dbReference>
<dbReference type="SUPFAM" id="SSF51045">
    <property type="entry name" value="WW domain"/>
    <property type="match status" value="2"/>
</dbReference>
<evidence type="ECO:0000256" key="3">
    <source>
        <dbReference type="ARBA" id="ARBA00022771"/>
    </source>
</evidence>
<dbReference type="Proteomes" id="UP000261540">
    <property type="component" value="Unplaced"/>
</dbReference>
<keyword evidence="4" id="KW-0862">Zinc</keyword>
<feature type="region of interest" description="Disordered" evidence="6">
    <location>
        <begin position="355"/>
        <end position="408"/>
    </location>
</feature>
<dbReference type="InterPro" id="IPR036020">
    <property type="entry name" value="WW_dom_sf"/>
</dbReference>
<feature type="compositionally biased region" description="Basic and acidic residues" evidence="6">
    <location>
        <begin position="364"/>
        <end position="374"/>
    </location>
</feature>
<dbReference type="InterPro" id="IPR001202">
    <property type="entry name" value="WW_dom"/>
</dbReference>
<organism evidence="9 10">
    <name type="scientific">Paramormyrops kingsleyae</name>
    <dbReference type="NCBI Taxonomy" id="1676925"/>
    <lineage>
        <taxon>Eukaryota</taxon>
        <taxon>Metazoa</taxon>
        <taxon>Chordata</taxon>
        <taxon>Craniata</taxon>
        <taxon>Vertebrata</taxon>
        <taxon>Euteleostomi</taxon>
        <taxon>Actinopterygii</taxon>
        <taxon>Neopterygii</taxon>
        <taxon>Teleostei</taxon>
        <taxon>Osteoglossocephala</taxon>
        <taxon>Osteoglossomorpha</taxon>
        <taxon>Osteoglossiformes</taxon>
        <taxon>Mormyridae</taxon>
        <taxon>Paramormyrops</taxon>
    </lineage>
</organism>
<dbReference type="CDD" id="cd00201">
    <property type="entry name" value="WW"/>
    <property type="match status" value="2"/>
</dbReference>
<feature type="domain" description="WW" evidence="7">
    <location>
        <begin position="108"/>
        <end position="141"/>
    </location>
</feature>
<feature type="compositionally biased region" description="Low complexity" evidence="6">
    <location>
        <begin position="220"/>
        <end position="237"/>
    </location>
</feature>
<dbReference type="SMART" id="SM00451">
    <property type="entry name" value="ZnF_U1"/>
    <property type="match status" value="1"/>
</dbReference>
<dbReference type="InterPro" id="IPR013085">
    <property type="entry name" value="U1-CZ_Znf_C2H2"/>
</dbReference>
<proteinExistence type="predicted"/>
<dbReference type="InterPro" id="IPR003604">
    <property type="entry name" value="Matrin/U1-like-C_Znf_C2H2"/>
</dbReference>
<evidence type="ECO:0000256" key="2">
    <source>
        <dbReference type="ARBA" id="ARBA00022723"/>
    </source>
</evidence>
<reference evidence="9" key="2">
    <citation type="submission" date="2025-09" db="UniProtKB">
        <authorList>
            <consortium name="Ensembl"/>
        </authorList>
    </citation>
    <scope>IDENTIFICATION</scope>
</reference>
<keyword evidence="2" id="KW-0479">Metal-binding</keyword>
<evidence type="ECO:0000256" key="5">
    <source>
        <dbReference type="ARBA" id="ARBA00023242"/>
    </source>
</evidence>
<dbReference type="InterPro" id="IPR000690">
    <property type="entry name" value="Matrin/U1-C_Znf_C2H2"/>
</dbReference>
<accession>A0A3B3SUP5</accession>
<dbReference type="PROSITE" id="PS50020">
    <property type="entry name" value="WW_DOMAIN_2"/>
    <property type="match status" value="2"/>
</dbReference>
<dbReference type="GO" id="GO:0000398">
    <property type="term" value="P:mRNA splicing, via spliceosome"/>
    <property type="evidence" value="ECO:0007669"/>
    <property type="project" value="InterPro"/>
</dbReference>
<feature type="region of interest" description="Disordered" evidence="6">
    <location>
        <begin position="84"/>
        <end position="113"/>
    </location>
</feature>
<dbReference type="GeneTree" id="ENSGT00390000013956"/>
<dbReference type="PANTHER" id="PTHR13173">
    <property type="entry name" value="WW DOMAIN BINDING PROTEIN 4"/>
    <property type="match status" value="1"/>
</dbReference>
<feature type="domain" description="Matrin-type" evidence="8">
    <location>
        <begin position="11"/>
        <end position="42"/>
    </location>
</feature>
<comment type="subcellular location">
    <subcellularLocation>
        <location evidence="1">Nucleus</location>
    </subcellularLocation>
</comment>
<dbReference type="OrthoDB" id="191651at2759"/>
<dbReference type="Gene3D" id="3.30.160.60">
    <property type="entry name" value="Classic Zinc Finger"/>
    <property type="match status" value="1"/>
</dbReference>
<dbReference type="Pfam" id="PF06220">
    <property type="entry name" value="zf-U1"/>
    <property type="match status" value="1"/>
</dbReference>
<name>A0A3B3SUP5_9TELE</name>
<feature type="compositionally biased region" description="Basic residues" evidence="6">
    <location>
        <begin position="399"/>
        <end position="408"/>
    </location>
</feature>
<evidence type="ECO:0000259" key="8">
    <source>
        <dbReference type="PROSITE" id="PS50171"/>
    </source>
</evidence>
<dbReference type="PROSITE" id="PS50171">
    <property type="entry name" value="ZF_MATRIN"/>
    <property type="match status" value="1"/>
</dbReference>
<dbReference type="STRING" id="1676925.ENSPKIP00000033851"/>
<dbReference type="InterPro" id="IPR036236">
    <property type="entry name" value="Znf_C2H2_sf"/>
</dbReference>
<dbReference type="GO" id="GO:0071011">
    <property type="term" value="C:precatalytic spliceosome"/>
    <property type="evidence" value="ECO:0007669"/>
    <property type="project" value="TreeGrafter"/>
</dbReference>
<dbReference type="AlphaFoldDB" id="A0A3B3SUP5"/>
<dbReference type="SMART" id="SM00456">
    <property type="entry name" value="WW"/>
    <property type="match status" value="2"/>
</dbReference>
<dbReference type="PANTHER" id="PTHR13173:SF10">
    <property type="entry name" value="WW DOMAIN-BINDING PROTEIN 4"/>
    <property type="match status" value="1"/>
</dbReference>
<protein>
    <submittedName>
        <fullName evidence="9">WW domain binding protein 4</fullName>
    </submittedName>
</protein>
<keyword evidence="3" id="KW-0863">Zinc-finger</keyword>
<dbReference type="PROSITE" id="PS01159">
    <property type="entry name" value="WW_DOMAIN_1"/>
    <property type="match status" value="2"/>
</dbReference>
<feature type="compositionally biased region" description="Acidic residues" evidence="6">
    <location>
        <begin position="281"/>
        <end position="300"/>
    </location>
</feature>
<evidence type="ECO:0000256" key="4">
    <source>
        <dbReference type="ARBA" id="ARBA00022833"/>
    </source>
</evidence>
<evidence type="ECO:0000313" key="9">
    <source>
        <dbReference type="Ensembl" id="ENSPKIP00000033851.1"/>
    </source>
</evidence>
<dbReference type="Gene3D" id="2.20.70.10">
    <property type="match status" value="2"/>
</dbReference>
<feature type="region of interest" description="Disordered" evidence="6">
    <location>
        <begin position="135"/>
        <end position="340"/>
    </location>
</feature>
<evidence type="ECO:0000256" key="1">
    <source>
        <dbReference type="ARBA" id="ARBA00004123"/>
    </source>
</evidence>
<evidence type="ECO:0000256" key="6">
    <source>
        <dbReference type="SAM" id="MobiDB-lite"/>
    </source>
</evidence>
<dbReference type="GO" id="GO:0008270">
    <property type="term" value="F:zinc ion binding"/>
    <property type="evidence" value="ECO:0007669"/>
    <property type="project" value="UniProtKB-KW"/>
</dbReference>
<feature type="compositionally biased region" description="Acidic residues" evidence="6">
    <location>
        <begin position="264"/>
        <end position="273"/>
    </location>
</feature>
<evidence type="ECO:0000313" key="10">
    <source>
        <dbReference type="Proteomes" id="UP000261540"/>
    </source>
</evidence>